<evidence type="ECO:0000256" key="4">
    <source>
        <dbReference type="ARBA" id="ARBA00022691"/>
    </source>
</evidence>
<accession>A0A848BPH9</accession>
<evidence type="ECO:0000256" key="11">
    <source>
        <dbReference type="ARBA" id="ARBA00080698"/>
    </source>
</evidence>
<feature type="domain" description="MTTase N-terminal" evidence="15">
    <location>
        <begin position="6"/>
        <end position="122"/>
    </location>
</feature>
<sequence length="445" mass="51272">MIQNEKFYFIQTYGCQMNQSDSEHYAGQLEELGYRQTDELTMADVILLNTCCVRETAEDKTLGKIGELKHLKDENPDLIIAVTGCMAQEWQDRLFKRAPHIDLVIGTHNIHTLIDLIKERQQKKEHYLASDMHVPAFHELPAKRFQKFFAWIPIMNGCNNFCTYCIVPYVRGREVSRPVQSVVEEVRRVADAGYKEITLLGQNVNSYGKDLSSHDDFASLLRAVDEIDGIERIRYMTSHPKDMNYDAIDAIAECHKVVNHMHLPIQCGNDALLKKMNRGYTVEHYMDLVDYARKRIPDLVLTTDIIVGFPGETEDMFMDTLQFLKRCQYDMAYTFMYSPRTGTPAATMEDQIPQEVKSSRLQRLMDVQNVYSLKKNQAMERHIYDVIVEGPTKNDKNHWFGRTTGNKMIIWENDGSAAIGDTVPVMVDKGQTWVLKGHIVHESNM</sequence>
<comment type="function">
    <text evidence="1 13">Catalyzes the methylthiolation of N6-(dimethylallyl)adenosine (i(6)A), leading to the formation of 2-methylthio-N6-(dimethylallyl)adenosine (ms(2)i(6)A) at position 37 in tRNAs that read codons beginning with uridine.</text>
</comment>
<protein>
    <recommendedName>
        <fullName evidence="10 13">tRNA-2-methylthio-N(6)-dimethylallyladenosine synthase</fullName>
        <ecNumber evidence="8 13">2.8.4.3</ecNumber>
    </recommendedName>
    <alternativeName>
        <fullName evidence="12 13">(Dimethylallyl)adenosine tRNA methylthiotransferase MiaB</fullName>
    </alternativeName>
    <alternativeName>
        <fullName evidence="11 13">tRNA-i(6)A37 methylthiotransferase</fullName>
    </alternativeName>
</protein>
<comment type="caution">
    <text evidence="17">The sequence shown here is derived from an EMBL/GenBank/DDBJ whole genome shotgun (WGS) entry which is preliminary data.</text>
</comment>
<dbReference type="EMBL" id="JABAFG010000008">
    <property type="protein sequence ID" value="NME28231.1"/>
    <property type="molecule type" value="Genomic_DNA"/>
</dbReference>
<evidence type="ECO:0000256" key="7">
    <source>
        <dbReference type="ARBA" id="ARBA00023014"/>
    </source>
</evidence>
<dbReference type="HAMAP" id="MF_01864">
    <property type="entry name" value="tRNA_metthiotr_MiaB"/>
    <property type="match status" value="1"/>
</dbReference>
<dbReference type="Pfam" id="PF01938">
    <property type="entry name" value="TRAM"/>
    <property type="match status" value="1"/>
</dbReference>
<proteinExistence type="inferred from homology"/>
<evidence type="ECO:0000256" key="1">
    <source>
        <dbReference type="ARBA" id="ARBA00003234"/>
    </source>
</evidence>
<dbReference type="Pfam" id="PF04055">
    <property type="entry name" value="Radical_SAM"/>
    <property type="match status" value="1"/>
</dbReference>
<dbReference type="EC" id="2.8.4.3" evidence="8 13"/>
<dbReference type="Gene3D" id="3.80.30.20">
    <property type="entry name" value="tm_1862 like domain"/>
    <property type="match status" value="1"/>
</dbReference>
<dbReference type="GO" id="GO:0046872">
    <property type="term" value="F:metal ion binding"/>
    <property type="evidence" value="ECO:0007669"/>
    <property type="project" value="UniProtKB-KW"/>
</dbReference>
<dbReference type="InterPro" id="IPR005839">
    <property type="entry name" value="Methylthiotransferase"/>
</dbReference>
<comment type="subcellular location">
    <subcellularLocation>
        <location evidence="13">Cytoplasm</location>
    </subcellularLocation>
</comment>
<dbReference type="Gene3D" id="3.40.50.12160">
    <property type="entry name" value="Methylthiotransferase, N-terminal domain"/>
    <property type="match status" value="1"/>
</dbReference>
<dbReference type="Proteomes" id="UP000591071">
    <property type="component" value="Unassembled WGS sequence"/>
</dbReference>
<dbReference type="NCBIfam" id="TIGR00089">
    <property type="entry name" value="MiaB/RimO family radical SAM methylthiotransferase"/>
    <property type="match status" value="1"/>
</dbReference>
<evidence type="ECO:0000256" key="10">
    <source>
        <dbReference type="ARBA" id="ARBA00068570"/>
    </source>
</evidence>
<dbReference type="NCBIfam" id="TIGR01574">
    <property type="entry name" value="miaB-methiolase"/>
    <property type="match status" value="1"/>
</dbReference>
<evidence type="ECO:0000256" key="5">
    <source>
        <dbReference type="ARBA" id="ARBA00022723"/>
    </source>
</evidence>
<feature type="binding site" evidence="13">
    <location>
        <position position="15"/>
    </location>
    <ligand>
        <name>[4Fe-4S] cluster</name>
        <dbReference type="ChEBI" id="CHEBI:49883"/>
        <label>1</label>
    </ligand>
</feature>
<dbReference type="InterPro" id="IPR013848">
    <property type="entry name" value="Methylthiotransferase_N"/>
</dbReference>
<dbReference type="SFLD" id="SFLDS00029">
    <property type="entry name" value="Radical_SAM"/>
    <property type="match status" value="1"/>
</dbReference>
<dbReference type="PROSITE" id="PS50926">
    <property type="entry name" value="TRAM"/>
    <property type="match status" value="1"/>
</dbReference>
<dbReference type="InterPro" id="IPR006463">
    <property type="entry name" value="MiaB_methiolase"/>
</dbReference>
<dbReference type="PANTHER" id="PTHR43020:SF2">
    <property type="entry name" value="MITOCHONDRIAL TRNA METHYLTHIOTRANSFERASE CDK5RAP1"/>
    <property type="match status" value="1"/>
</dbReference>
<dbReference type="SFLD" id="SFLDF00273">
    <property type="entry name" value="(dimethylallyl)adenosine_tRNA"/>
    <property type="match status" value="1"/>
</dbReference>
<organism evidence="17 18">
    <name type="scientific">Megasphaera hexanoica</name>
    <dbReference type="NCBI Taxonomy" id="1675036"/>
    <lineage>
        <taxon>Bacteria</taxon>
        <taxon>Bacillati</taxon>
        <taxon>Bacillota</taxon>
        <taxon>Negativicutes</taxon>
        <taxon>Veillonellales</taxon>
        <taxon>Veillonellaceae</taxon>
        <taxon>Megasphaera</taxon>
    </lineage>
</organism>
<dbReference type="InterPro" id="IPR058240">
    <property type="entry name" value="rSAM_sf"/>
</dbReference>
<keyword evidence="13" id="KW-0819">tRNA processing</keyword>
<dbReference type="GO" id="GO:0035597">
    <property type="term" value="F:tRNA-2-methylthio-N(6)-dimethylallyladenosine(37) synthase activity"/>
    <property type="evidence" value="ECO:0007669"/>
    <property type="project" value="UniProtKB-EC"/>
</dbReference>
<evidence type="ECO:0000259" key="15">
    <source>
        <dbReference type="PROSITE" id="PS51449"/>
    </source>
</evidence>
<gene>
    <name evidence="13 17" type="primary">miaB</name>
    <name evidence="17" type="ORF">HF872_06290</name>
</gene>
<dbReference type="CDD" id="cd01335">
    <property type="entry name" value="Radical_SAM"/>
    <property type="match status" value="1"/>
</dbReference>
<comment type="cofactor">
    <cofactor evidence="13">
        <name>[4Fe-4S] cluster</name>
        <dbReference type="ChEBI" id="CHEBI:49883"/>
    </cofactor>
    <text evidence="13">Binds 2 [4Fe-4S] clusters. One cluster is coordinated with 3 cysteines and an exchangeable S-adenosyl-L-methionine.</text>
</comment>
<keyword evidence="13" id="KW-0963">Cytoplasm</keyword>
<dbReference type="AlphaFoldDB" id="A0A848BPH9"/>
<feature type="binding site" evidence="13">
    <location>
        <position position="158"/>
    </location>
    <ligand>
        <name>[4Fe-4S] cluster</name>
        <dbReference type="ChEBI" id="CHEBI:49883"/>
        <label>2</label>
        <note>4Fe-4S-S-AdoMet</note>
    </ligand>
</feature>
<dbReference type="InterPro" id="IPR023404">
    <property type="entry name" value="rSAM_horseshoe"/>
</dbReference>
<keyword evidence="7 13" id="KW-0411">Iron-sulfur</keyword>
<dbReference type="FunFam" id="3.40.50.12160:FF:000003">
    <property type="entry name" value="CDK5 regulatory subunit-associated protein 1"/>
    <property type="match status" value="1"/>
</dbReference>
<dbReference type="InterPro" id="IPR038135">
    <property type="entry name" value="Methylthiotransferase_N_sf"/>
</dbReference>
<evidence type="ECO:0000259" key="16">
    <source>
        <dbReference type="PROSITE" id="PS51918"/>
    </source>
</evidence>
<comment type="subunit">
    <text evidence="13">Monomer.</text>
</comment>
<evidence type="ECO:0000256" key="9">
    <source>
        <dbReference type="ARBA" id="ARBA00051425"/>
    </source>
</evidence>
<feature type="binding site" evidence="13">
    <location>
        <position position="85"/>
    </location>
    <ligand>
        <name>[4Fe-4S] cluster</name>
        <dbReference type="ChEBI" id="CHEBI:49883"/>
        <label>1</label>
    </ligand>
</feature>
<evidence type="ECO:0000256" key="8">
    <source>
        <dbReference type="ARBA" id="ARBA00033765"/>
    </source>
</evidence>
<dbReference type="Pfam" id="PF00919">
    <property type="entry name" value="UPF0004"/>
    <property type="match status" value="1"/>
</dbReference>
<evidence type="ECO:0000259" key="14">
    <source>
        <dbReference type="PROSITE" id="PS50926"/>
    </source>
</evidence>
<feature type="binding site" evidence="13">
    <location>
        <position position="162"/>
    </location>
    <ligand>
        <name>[4Fe-4S] cluster</name>
        <dbReference type="ChEBI" id="CHEBI:49883"/>
        <label>2</label>
        <note>4Fe-4S-S-AdoMet</note>
    </ligand>
</feature>
<keyword evidence="6 13" id="KW-0408">Iron</keyword>
<dbReference type="SMART" id="SM00729">
    <property type="entry name" value="Elp3"/>
    <property type="match status" value="1"/>
</dbReference>
<dbReference type="InterPro" id="IPR020612">
    <property type="entry name" value="Methylthiotransferase_CS"/>
</dbReference>
<dbReference type="InterPro" id="IPR006638">
    <property type="entry name" value="Elp3/MiaA/NifB-like_rSAM"/>
</dbReference>
<keyword evidence="5 13" id="KW-0479">Metal-binding</keyword>
<dbReference type="GO" id="GO:0005829">
    <property type="term" value="C:cytosol"/>
    <property type="evidence" value="ECO:0007669"/>
    <property type="project" value="TreeGrafter"/>
</dbReference>
<evidence type="ECO:0000256" key="13">
    <source>
        <dbReference type="HAMAP-Rule" id="MF_01864"/>
    </source>
</evidence>
<reference evidence="17 18" key="1">
    <citation type="submission" date="2020-04" db="EMBL/GenBank/DDBJ databases">
        <authorList>
            <person name="Hitch T.C.A."/>
            <person name="Wylensek D."/>
            <person name="Clavel T."/>
        </authorList>
    </citation>
    <scope>NUCLEOTIDE SEQUENCE [LARGE SCALE GENOMIC DNA]</scope>
    <source>
        <strain evidence="17 18">Oil-RF-744-FAT-WT-6-1</strain>
    </source>
</reference>
<dbReference type="PROSITE" id="PS01278">
    <property type="entry name" value="MTTASE_RADICAL"/>
    <property type="match status" value="1"/>
</dbReference>
<comment type="catalytic activity">
    <reaction evidence="9 13">
        <text>N(6)-dimethylallyladenosine(37) in tRNA + (sulfur carrier)-SH + AH2 + 2 S-adenosyl-L-methionine = 2-methylsulfanyl-N(6)-dimethylallyladenosine(37) in tRNA + (sulfur carrier)-H + 5'-deoxyadenosine + L-methionine + A + S-adenosyl-L-homocysteine + 2 H(+)</text>
        <dbReference type="Rhea" id="RHEA:37067"/>
        <dbReference type="Rhea" id="RHEA-COMP:10375"/>
        <dbReference type="Rhea" id="RHEA-COMP:10376"/>
        <dbReference type="Rhea" id="RHEA-COMP:14737"/>
        <dbReference type="Rhea" id="RHEA-COMP:14739"/>
        <dbReference type="ChEBI" id="CHEBI:13193"/>
        <dbReference type="ChEBI" id="CHEBI:15378"/>
        <dbReference type="ChEBI" id="CHEBI:17319"/>
        <dbReference type="ChEBI" id="CHEBI:17499"/>
        <dbReference type="ChEBI" id="CHEBI:29917"/>
        <dbReference type="ChEBI" id="CHEBI:57844"/>
        <dbReference type="ChEBI" id="CHEBI:57856"/>
        <dbReference type="ChEBI" id="CHEBI:59789"/>
        <dbReference type="ChEBI" id="CHEBI:64428"/>
        <dbReference type="ChEBI" id="CHEBI:74415"/>
        <dbReference type="ChEBI" id="CHEBI:74417"/>
        <dbReference type="EC" id="2.8.4.3"/>
    </reaction>
</comment>
<dbReference type="InterPro" id="IPR002792">
    <property type="entry name" value="TRAM_dom"/>
</dbReference>
<evidence type="ECO:0000256" key="2">
    <source>
        <dbReference type="ARBA" id="ARBA00022485"/>
    </source>
</evidence>
<dbReference type="SUPFAM" id="SSF102114">
    <property type="entry name" value="Radical SAM enzymes"/>
    <property type="match status" value="1"/>
</dbReference>
<dbReference type="GO" id="GO:0051539">
    <property type="term" value="F:4 iron, 4 sulfur cluster binding"/>
    <property type="evidence" value="ECO:0007669"/>
    <property type="project" value="UniProtKB-UniRule"/>
</dbReference>
<keyword evidence="2 13" id="KW-0004">4Fe-4S</keyword>
<dbReference type="SFLD" id="SFLDG01061">
    <property type="entry name" value="methylthiotransferase"/>
    <property type="match status" value="1"/>
</dbReference>
<dbReference type="PROSITE" id="PS51449">
    <property type="entry name" value="MTTASE_N"/>
    <property type="match status" value="1"/>
</dbReference>
<feature type="binding site" evidence="13">
    <location>
        <position position="51"/>
    </location>
    <ligand>
        <name>[4Fe-4S] cluster</name>
        <dbReference type="ChEBI" id="CHEBI:49883"/>
        <label>1</label>
    </ligand>
</feature>
<keyword evidence="3 13" id="KW-0808">Transferase</keyword>
<evidence type="ECO:0000313" key="17">
    <source>
        <dbReference type="EMBL" id="NME28231.1"/>
    </source>
</evidence>
<dbReference type="FunFam" id="3.80.30.20:FF:000001">
    <property type="entry name" value="tRNA-2-methylthio-N(6)-dimethylallyladenosine synthase 2"/>
    <property type="match status" value="1"/>
</dbReference>
<feature type="binding site" evidence="13">
    <location>
        <position position="165"/>
    </location>
    <ligand>
        <name>[4Fe-4S] cluster</name>
        <dbReference type="ChEBI" id="CHEBI:49883"/>
        <label>2</label>
        <note>4Fe-4S-S-AdoMet</note>
    </ligand>
</feature>
<evidence type="ECO:0000256" key="3">
    <source>
        <dbReference type="ARBA" id="ARBA00022679"/>
    </source>
</evidence>
<keyword evidence="4 13" id="KW-0949">S-adenosyl-L-methionine</keyword>
<dbReference type="InterPro" id="IPR007197">
    <property type="entry name" value="rSAM"/>
</dbReference>
<evidence type="ECO:0000313" key="18">
    <source>
        <dbReference type="Proteomes" id="UP000591071"/>
    </source>
</evidence>
<evidence type="ECO:0000256" key="12">
    <source>
        <dbReference type="ARBA" id="ARBA00081141"/>
    </source>
</evidence>
<feature type="domain" description="Radical SAM core" evidence="16">
    <location>
        <begin position="144"/>
        <end position="374"/>
    </location>
</feature>
<dbReference type="SFLD" id="SFLDG01082">
    <property type="entry name" value="B12-binding_domain_containing"/>
    <property type="match status" value="1"/>
</dbReference>
<comment type="similarity">
    <text evidence="13">Belongs to the methylthiotransferase family. MiaB subfamily.</text>
</comment>
<dbReference type="RefSeq" id="WP_170087517.1">
    <property type="nucleotide sequence ID" value="NZ_JABAFG010000008.1"/>
</dbReference>
<evidence type="ECO:0000256" key="6">
    <source>
        <dbReference type="ARBA" id="ARBA00023004"/>
    </source>
</evidence>
<name>A0A848BPH9_9FIRM</name>
<feature type="domain" description="TRAM" evidence="14">
    <location>
        <begin position="377"/>
        <end position="441"/>
    </location>
</feature>
<dbReference type="PROSITE" id="PS51918">
    <property type="entry name" value="RADICAL_SAM"/>
    <property type="match status" value="1"/>
</dbReference>
<dbReference type="PANTHER" id="PTHR43020">
    <property type="entry name" value="CDK5 REGULATORY SUBUNIT-ASSOCIATED PROTEIN 1"/>
    <property type="match status" value="1"/>
</dbReference>